<dbReference type="PANTHER" id="PTHR12072">
    <property type="entry name" value="CWF19, CELL CYCLE CONTROL PROTEIN"/>
    <property type="match status" value="1"/>
</dbReference>
<evidence type="ECO:0000259" key="3">
    <source>
        <dbReference type="Pfam" id="PF04677"/>
    </source>
</evidence>
<reference evidence="4" key="2">
    <citation type="submission" date="2014-07" db="EMBL/GenBank/DDBJ databases">
        <authorList>
            <person name="Hull J."/>
        </authorList>
    </citation>
    <scope>NUCLEOTIDE SEQUENCE</scope>
</reference>
<evidence type="ECO:0000259" key="2">
    <source>
        <dbReference type="Pfam" id="PF04676"/>
    </source>
</evidence>
<dbReference type="Pfam" id="PF04677">
    <property type="entry name" value="CwfJ_C_1"/>
    <property type="match status" value="1"/>
</dbReference>
<proteinExistence type="inferred from homology"/>
<dbReference type="PANTHER" id="PTHR12072:SF4">
    <property type="entry name" value="CWF19-LIKE PROTEIN 1"/>
    <property type="match status" value="1"/>
</dbReference>
<dbReference type="InterPro" id="IPR040194">
    <property type="entry name" value="Cwf19-like"/>
</dbReference>
<feature type="domain" description="Cwf19-like C-terminal" evidence="3">
    <location>
        <begin position="286"/>
        <end position="391"/>
    </location>
</feature>
<dbReference type="GO" id="GO:0061632">
    <property type="term" value="F:RNA lariat debranching enzyme activator activity"/>
    <property type="evidence" value="ECO:0007669"/>
    <property type="project" value="TreeGrafter"/>
</dbReference>
<evidence type="ECO:0000256" key="1">
    <source>
        <dbReference type="ARBA" id="ARBA00006795"/>
    </source>
</evidence>
<dbReference type="AlphaFoldDB" id="A0A0A9X7F4"/>
<gene>
    <name evidence="4" type="primary">CWF19L1</name>
    <name evidence="4" type="ORF">CM83_17393</name>
</gene>
<dbReference type="InterPro" id="IPR036265">
    <property type="entry name" value="HIT-like_sf"/>
</dbReference>
<dbReference type="EMBL" id="GBHO01028856">
    <property type="protein sequence ID" value="JAG14748.1"/>
    <property type="molecule type" value="Transcribed_RNA"/>
</dbReference>
<dbReference type="GO" id="GO:0000398">
    <property type="term" value="P:mRNA splicing, via spliceosome"/>
    <property type="evidence" value="ECO:0007669"/>
    <property type="project" value="TreeGrafter"/>
</dbReference>
<dbReference type="EMBL" id="GBRD01001369">
    <property type="protein sequence ID" value="JAG64452.1"/>
    <property type="molecule type" value="Transcribed_RNA"/>
</dbReference>
<dbReference type="Pfam" id="PF04676">
    <property type="entry name" value="CwfJ_C_2"/>
    <property type="match status" value="1"/>
</dbReference>
<name>A0A0A9X7F4_LYGHE</name>
<dbReference type="SUPFAM" id="SSF54197">
    <property type="entry name" value="HIT-like"/>
    <property type="match status" value="1"/>
</dbReference>
<reference evidence="4" key="1">
    <citation type="journal article" date="2014" name="PLoS ONE">
        <title>Transcriptome-Based Identification of ABC Transporters in the Western Tarnished Plant Bug Lygus hesperus.</title>
        <authorList>
            <person name="Hull J.J."/>
            <person name="Chaney K."/>
            <person name="Geib S.M."/>
            <person name="Fabrick J.A."/>
            <person name="Brent C.S."/>
            <person name="Walsh D."/>
            <person name="Lavine L.C."/>
        </authorList>
    </citation>
    <scope>NUCLEOTIDE SEQUENCE</scope>
</reference>
<dbReference type="Gene3D" id="3.30.428.10">
    <property type="entry name" value="HIT-like"/>
    <property type="match status" value="1"/>
</dbReference>
<feature type="domain" description="Cwf19-like protein C-terminal" evidence="2">
    <location>
        <begin position="420"/>
        <end position="500"/>
    </location>
</feature>
<dbReference type="GO" id="GO:0071014">
    <property type="term" value="C:post-mRNA release spliceosomal complex"/>
    <property type="evidence" value="ECO:0007669"/>
    <property type="project" value="TreeGrafter"/>
</dbReference>
<protein>
    <submittedName>
        <fullName evidence="4">CWF19-like protein 1</fullName>
    </submittedName>
</protein>
<dbReference type="InterPro" id="IPR006767">
    <property type="entry name" value="Cwf19-like_C_dom-2"/>
</dbReference>
<organism evidence="4">
    <name type="scientific">Lygus hesperus</name>
    <name type="common">Western plant bug</name>
    <dbReference type="NCBI Taxonomy" id="30085"/>
    <lineage>
        <taxon>Eukaryota</taxon>
        <taxon>Metazoa</taxon>
        <taxon>Ecdysozoa</taxon>
        <taxon>Arthropoda</taxon>
        <taxon>Hexapoda</taxon>
        <taxon>Insecta</taxon>
        <taxon>Pterygota</taxon>
        <taxon>Neoptera</taxon>
        <taxon>Paraneoptera</taxon>
        <taxon>Hemiptera</taxon>
        <taxon>Heteroptera</taxon>
        <taxon>Panheteroptera</taxon>
        <taxon>Cimicomorpha</taxon>
        <taxon>Miridae</taxon>
        <taxon>Mirini</taxon>
        <taxon>Lygus</taxon>
    </lineage>
</organism>
<sequence>MDAFVPLVIVGDVKGDLDKAIKKLLKVKKTMSTPECEGTILVCGDFFGDIPPSCKEYITGSKKVPIHIYVLGPVAENQSEVYSKFAGDMCDIMTNVTHLGKYGVLSLTGGLTVAYLSGVESAESKLWTFTEEIVDNLIKKCRNFPKIDVLITYQWPKGVEKARPESNVTVSCSSKLICKLVTAIMPRTHFASYEQISFSTPHMAHEGNSCTTVFYGLTSLDKYKDGKWVYGIRLPLVDRSVNQAISLPFSPEKEVNGVFFDTSSSSKRKGSSSESDLRKRRNIDLVVDPESCWFCMGNPDIDRSLIIAVADHVYLTLAKGPVVQGHVIILPIKHIEKMTDAPSGVEIETHRFLEAMSQYYETLGKQLVWFERCYKSPHLQINAIPVDPSLLARGVIDKNLTELALQKHLEAKLFNLRTVVNLRKNITSPYYFYLQIGADRGYLIDINKESDFPVNFGRKIIAQALGVPEREFWKNCIEDEPTVARSVFRFTEGFEPFNFTLTD</sequence>
<accession>A0A0A9X7F4</accession>
<evidence type="ECO:0000313" key="4">
    <source>
        <dbReference type="EMBL" id="JAG14748.1"/>
    </source>
</evidence>
<evidence type="ECO:0000313" key="5">
    <source>
        <dbReference type="EMBL" id="JAG64452.1"/>
    </source>
</evidence>
<comment type="similarity">
    <text evidence="1">Belongs to the CWF19 family.</text>
</comment>
<dbReference type="InterPro" id="IPR006768">
    <property type="entry name" value="Cwf19-like_C_dom-1"/>
</dbReference>
<reference evidence="5" key="3">
    <citation type="submission" date="2014-09" db="EMBL/GenBank/DDBJ databases">
        <authorList>
            <person name="Magalhaes I.L.F."/>
            <person name="Oliveira U."/>
            <person name="Santos F.R."/>
            <person name="Vidigal T.H.D.A."/>
            <person name="Brescovit A.D."/>
            <person name="Santos A.J."/>
        </authorList>
    </citation>
    <scope>NUCLEOTIDE SEQUENCE</scope>
</reference>